<evidence type="ECO:0000313" key="5">
    <source>
        <dbReference type="Proteomes" id="UP000181956"/>
    </source>
</evidence>
<dbReference type="Gene3D" id="3.40.630.30">
    <property type="match status" value="1"/>
</dbReference>
<dbReference type="EMBL" id="LT629742">
    <property type="protein sequence ID" value="SDS75393.1"/>
    <property type="molecule type" value="Genomic_DNA"/>
</dbReference>
<reference evidence="5" key="1">
    <citation type="submission" date="2016-10" db="EMBL/GenBank/DDBJ databases">
        <authorList>
            <person name="Varghese N."/>
            <person name="Submissions S."/>
        </authorList>
    </citation>
    <scope>NUCLEOTIDE SEQUENCE [LARGE SCALE GENOMIC DNA]</scope>
    <source>
        <strain evidence="5">DSM 21772</strain>
    </source>
</reference>
<evidence type="ECO:0000256" key="2">
    <source>
        <dbReference type="ARBA" id="ARBA00023315"/>
    </source>
</evidence>
<accession>A0A1H1USE5</accession>
<dbReference type="Proteomes" id="UP000181956">
    <property type="component" value="Chromosome I"/>
</dbReference>
<keyword evidence="2 4" id="KW-0012">Acyltransferase</keyword>
<dbReference type="PROSITE" id="PS51186">
    <property type="entry name" value="GNAT"/>
    <property type="match status" value="1"/>
</dbReference>
<keyword evidence="1 4" id="KW-0808">Transferase</keyword>
<name>A0A1H1USE5_9MICO</name>
<dbReference type="GO" id="GO:0016747">
    <property type="term" value="F:acyltransferase activity, transferring groups other than amino-acyl groups"/>
    <property type="evidence" value="ECO:0007669"/>
    <property type="project" value="InterPro"/>
</dbReference>
<dbReference type="InterPro" id="IPR050832">
    <property type="entry name" value="Bact_Acetyltransf"/>
</dbReference>
<dbReference type="OrthoDB" id="5243635at2"/>
<dbReference type="RefSeq" id="WP_083363973.1">
    <property type="nucleotide sequence ID" value="NZ_LT629742.1"/>
</dbReference>
<dbReference type="PANTHER" id="PTHR43877">
    <property type="entry name" value="AMINOALKYLPHOSPHONATE N-ACETYLTRANSFERASE-RELATED-RELATED"/>
    <property type="match status" value="1"/>
</dbReference>
<dbReference type="InterPro" id="IPR016181">
    <property type="entry name" value="Acyl_CoA_acyltransferase"/>
</dbReference>
<sequence>MDTVITVRPAHERDIAQIARLHVESWRETYRGLMDDSVLDDPGAVARRELFWRAALTDPAHAGNRAAVAERGGEVIGVAMAGPPRDADADWSADLYVLYTCAAVHGAGAGPALLEAVLTPGTSAGLWVADPNARAQAFYLRHGFVPDGASKLGHGVRELRMIRR</sequence>
<dbReference type="SUPFAM" id="SSF55729">
    <property type="entry name" value="Acyl-CoA N-acyltransferases (Nat)"/>
    <property type="match status" value="1"/>
</dbReference>
<protein>
    <submittedName>
        <fullName evidence="4">L-amino acid N-acyltransferase YncA</fullName>
    </submittedName>
</protein>
<evidence type="ECO:0000313" key="4">
    <source>
        <dbReference type="EMBL" id="SDS75393.1"/>
    </source>
</evidence>
<organism evidence="4 5">
    <name type="scientific">Microterricola viridarii</name>
    <dbReference type="NCBI Taxonomy" id="412690"/>
    <lineage>
        <taxon>Bacteria</taxon>
        <taxon>Bacillati</taxon>
        <taxon>Actinomycetota</taxon>
        <taxon>Actinomycetes</taxon>
        <taxon>Micrococcales</taxon>
        <taxon>Microbacteriaceae</taxon>
        <taxon>Microterricola</taxon>
    </lineage>
</organism>
<dbReference type="AlphaFoldDB" id="A0A1H1USE5"/>
<feature type="domain" description="N-acetyltransferase" evidence="3">
    <location>
        <begin position="5"/>
        <end position="164"/>
    </location>
</feature>
<evidence type="ECO:0000259" key="3">
    <source>
        <dbReference type="PROSITE" id="PS51186"/>
    </source>
</evidence>
<dbReference type="Pfam" id="PF00583">
    <property type="entry name" value="Acetyltransf_1"/>
    <property type="match status" value="1"/>
</dbReference>
<proteinExistence type="predicted"/>
<dbReference type="PANTHER" id="PTHR43877:SF1">
    <property type="entry name" value="ACETYLTRANSFERASE"/>
    <property type="match status" value="1"/>
</dbReference>
<dbReference type="InterPro" id="IPR000182">
    <property type="entry name" value="GNAT_dom"/>
</dbReference>
<gene>
    <name evidence="4" type="ORF">SAMN04489834_2082</name>
</gene>
<dbReference type="STRING" id="412690.SAMN04489834_2082"/>
<keyword evidence="5" id="KW-1185">Reference proteome</keyword>
<evidence type="ECO:0000256" key="1">
    <source>
        <dbReference type="ARBA" id="ARBA00022679"/>
    </source>
</evidence>